<feature type="signal peptide" evidence="2">
    <location>
        <begin position="1"/>
        <end position="30"/>
    </location>
</feature>
<gene>
    <name evidence="3" type="ORF">GCM10009740_08570</name>
</gene>
<evidence type="ECO:0000313" key="3">
    <source>
        <dbReference type="EMBL" id="GAA2021997.1"/>
    </source>
</evidence>
<keyword evidence="4" id="KW-1185">Reference proteome</keyword>
<feature type="chain" id="PRO_5047121135" description="LPXTG cell wall anchor domain-containing protein" evidence="2">
    <location>
        <begin position="31"/>
        <end position="192"/>
    </location>
</feature>
<reference evidence="3 4" key="1">
    <citation type="journal article" date="2019" name="Int. J. Syst. Evol. Microbiol.">
        <title>The Global Catalogue of Microorganisms (GCM) 10K type strain sequencing project: providing services to taxonomists for standard genome sequencing and annotation.</title>
        <authorList>
            <consortium name="The Broad Institute Genomics Platform"/>
            <consortium name="The Broad Institute Genome Sequencing Center for Infectious Disease"/>
            <person name="Wu L."/>
            <person name="Ma J."/>
        </authorList>
    </citation>
    <scope>NUCLEOTIDE SEQUENCE [LARGE SCALE GENOMIC DNA]</scope>
    <source>
        <strain evidence="3 4">JCM 14283</strain>
    </source>
</reference>
<keyword evidence="2" id="KW-0732">Signal</keyword>
<sequence length="192" mass="18626">MRNTRATLAVLSLSAIMAGGAVVGATAANAAECQGGYPASQCQVELSDNAVRPGEPVSFQADGYTPGETAEGVVRSTPIKVGTYKANSSGVVTGTFTVPTSLKPGRHSFTLTGLSSGAIKRTYFTVTGAGNGNGNGNGAGAGAGSNNGGNGTGLPVTGSNVGGLIGGGAALVAAGGLLMVASRRRKTVNPAI</sequence>
<keyword evidence="1" id="KW-0812">Transmembrane</keyword>
<evidence type="ECO:0000313" key="4">
    <source>
        <dbReference type="Proteomes" id="UP001501285"/>
    </source>
</evidence>
<keyword evidence="1" id="KW-0472">Membrane</keyword>
<evidence type="ECO:0000256" key="2">
    <source>
        <dbReference type="SAM" id="SignalP"/>
    </source>
</evidence>
<feature type="transmembrane region" description="Helical" evidence="1">
    <location>
        <begin position="161"/>
        <end position="181"/>
    </location>
</feature>
<protein>
    <recommendedName>
        <fullName evidence="5">LPXTG cell wall anchor domain-containing protein</fullName>
    </recommendedName>
</protein>
<evidence type="ECO:0000256" key="1">
    <source>
        <dbReference type="SAM" id="Phobius"/>
    </source>
</evidence>
<evidence type="ECO:0008006" key="5">
    <source>
        <dbReference type="Google" id="ProtNLM"/>
    </source>
</evidence>
<organism evidence="3 4">
    <name type="scientific">Terrabacter terrae</name>
    <dbReference type="NCBI Taxonomy" id="318434"/>
    <lineage>
        <taxon>Bacteria</taxon>
        <taxon>Bacillati</taxon>
        <taxon>Actinomycetota</taxon>
        <taxon>Actinomycetes</taxon>
        <taxon>Micrococcales</taxon>
        <taxon>Intrasporangiaceae</taxon>
        <taxon>Terrabacter</taxon>
    </lineage>
</organism>
<keyword evidence="1" id="KW-1133">Transmembrane helix</keyword>
<proteinExistence type="predicted"/>
<name>A0ABN2TUH5_9MICO</name>
<dbReference type="RefSeq" id="WP_343988033.1">
    <property type="nucleotide sequence ID" value="NZ_BAAANB010000001.1"/>
</dbReference>
<dbReference type="EMBL" id="BAAANB010000001">
    <property type="protein sequence ID" value="GAA2021997.1"/>
    <property type="molecule type" value="Genomic_DNA"/>
</dbReference>
<accession>A0ABN2TUH5</accession>
<comment type="caution">
    <text evidence="3">The sequence shown here is derived from an EMBL/GenBank/DDBJ whole genome shotgun (WGS) entry which is preliminary data.</text>
</comment>
<dbReference type="Proteomes" id="UP001501285">
    <property type="component" value="Unassembled WGS sequence"/>
</dbReference>